<feature type="non-terminal residue" evidence="8">
    <location>
        <position position="181"/>
    </location>
</feature>
<dbReference type="GO" id="GO:0008703">
    <property type="term" value="F:5-amino-6-(5-phosphoribosylamino)uracil reductase activity"/>
    <property type="evidence" value="ECO:0007669"/>
    <property type="project" value="InterPro"/>
</dbReference>
<dbReference type="PANTHER" id="PTHR11079">
    <property type="entry name" value="CYTOSINE DEAMINASE FAMILY MEMBER"/>
    <property type="match status" value="1"/>
</dbReference>
<evidence type="ECO:0000259" key="7">
    <source>
        <dbReference type="PROSITE" id="PS51747"/>
    </source>
</evidence>
<keyword evidence="3" id="KW-0686">Riboflavin biosynthesis</keyword>
<sequence>MKVAFSLARRGLGNVWPNPAVGCVIVKNGRIVGRGWTQPGGRPHAEAMALKQAGEKAAGSTAYVNLEPCNHTGKSPPCTEALIETGIKEIYGSLLDPDPRVSGTGFERLKKAKLQVNIGLLSETAREINQGYFLRINEGRPFLTFKTATTIDGKIATKNGESNWITGKGARSFTHLLRSTH</sequence>
<dbReference type="EMBL" id="UINC01091948">
    <property type="protein sequence ID" value="SVC45120.1"/>
    <property type="molecule type" value="Genomic_DNA"/>
</dbReference>
<dbReference type="SUPFAM" id="SSF53927">
    <property type="entry name" value="Cytidine deaminase-like"/>
    <property type="match status" value="1"/>
</dbReference>
<dbReference type="GO" id="GO:0008835">
    <property type="term" value="F:diaminohydroxyphosphoribosylaminopyrimidine deaminase activity"/>
    <property type="evidence" value="ECO:0007669"/>
    <property type="project" value="InterPro"/>
</dbReference>
<comment type="pathway">
    <text evidence="2">Cofactor biosynthesis; riboflavin biosynthesis; 5-amino-6-(D-ribitylamino)uracil from GTP: step 3/4.</text>
</comment>
<gene>
    <name evidence="8" type="ORF">METZ01_LOCUS297974</name>
</gene>
<dbReference type="NCBIfam" id="TIGR00326">
    <property type="entry name" value="eubact_ribD"/>
    <property type="match status" value="1"/>
</dbReference>
<keyword evidence="4" id="KW-0479">Metal-binding</keyword>
<dbReference type="InterPro" id="IPR002734">
    <property type="entry name" value="RibDG_C"/>
</dbReference>
<dbReference type="SUPFAM" id="SSF53597">
    <property type="entry name" value="Dihydrofolate reductase-like"/>
    <property type="match status" value="1"/>
</dbReference>
<dbReference type="UniPathway" id="UPA00275">
    <property type="reaction ID" value="UER00401"/>
</dbReference>
<evidence type="ECO:0000256" key="3">
    <source>
        <dbReference type="ARBA" id="ARBA00022619"/>
    </source>
</evidence>
<dbReference type="Gene3D" id="3.40.140.10">
    <property type="entry name" value="Cytidine Deaminase, domain 2"/>
    <property type="match status" value="1"/>
</dbReference>
<comment type="pathway">
    <text evidence="1">Cofactor biosynthesis; riboflavin biosynthesis; 5-amino-6-(D-ribitylamino)uracil from GTP: step 2/4.</text>
</comment>
<evidence type="ECO:0000256" key="4">
    <source>
        <dbReference type="ARBA" id="ARBA00022723"/>
    </source>
</evidence>
<evidence type="ECO:0000256" key="2">
    <source>
        <dbReference type="ARBA" id="ARBA00004910"/>
    </source>
</evidence>
<dbReference type="InterPro" id="IPR016193">
    <property type="entry name" value="Cytidine_deaminase-like"/>
</dbReference>
<dbReference type="InterPro" id="IPR024072">
    <property type="entry name" value="DHFR-like_dom_sf"/>
</dbReference>
<reference evidence="8" key="1">
    <citation type="submission" date="2018-05" db="EMBL/GenBank/DDBJ databases">
        <authorList>
            <person name="Lanie J.A."/>
            <person name="Ng W.-L."/>
            <person name="Kazmierczak K.M."/>
            <person name="Andrzejewski T.M."/>
            <person name="Davidsen T.M."/>
            <person name="Wayne K.J."/>
            <person name="Tettelin H."/>
            <person name="Glass J.I."/>
            <person name="Rusch D."/>
            <person name="Podicherti R."/>
            <person name="Tsui H.-C.T."/>
            <person name="Winkler M.E."/>
        </authorList>
    </citation>
    <scope>NUCLEOTIDE SEQUENCE</scope>
</reference>
<keyword evidence="6" id="KW-0511">Multifunctional enzyme</keyword>
<dbReference type="InterPro" id="IPR004794">
    <property type="entry name" value="Eubact_RibD"/>
</dbReference>
<dbReference type="PANTHER" id="PTHR11079:SF162">
    <property type="entry name" value="RIBOFLAVIN BIOSYNTHESIS PROTEIN PYRD, CHLOROPLASTIC"/>
    <property type="match status" value="1"/>
</dbReference>
<name>A0A382M8W9_9ZZZZ</name>
<dbReference type="Pfam" id="PF00383">
    <property type="entry name" value="dCMP_cyt_deam_1"/>
    <property type="match status" value="1"/>
</dbReference>
<feature type="domain" description="CMP/dCMP-type deaminase" evidence="7">
    <location>
        <begin position="1"/>
        <end position="117"/>
    </location>
</feature>
<dbReference type="PROSITE" id="PS00903">
    <property type="entry name" value="CYT_DCMP_DEAMINASES_1"/>
    <property type="match status" value="1"/>
</dbReference>
<evidence type="ECO:0000256" key="6">
    <source>
        <dbReference type="ARBA" id="ARBA00023268"/>
    </source>
</evidence>
<dbReference type="InterPro" id="IPR016192">
    <property type="entry name" value="APOBEC/CMP_deaminase_Zn-bd"/>
</dbReference>
<proteinExistence type="predicted"/>
<dbReference type="Gene3D" id="3.40.430.10">
    <property type="entry name" value="Dihydrofolate Reductase, subunit A"/>
    <property type="match status" value="1"/>
</dbReference>
<accession>A0A382M8W9</accession>
<evidence type="ECO:0000313" key="8">
    <source>
        <dbReference type="EMBL" id="SVC45120.1"/>
    </source>
</evidence>
<keyword evidence="5" id="KW-0862">Zinc</keyword>
<dbReference type="AlphaFoldDB" id="A0A382M8W9"/>
<dbReference type="GO" id="GO:0008270">
    <property type="term" value="F:zinc ion binding"/>
    <property type="evidence" value="ECO:0007669"/>
    <property type="project" value="InterPro"/>
</dbReference>
<evidence type="ECO:0000256" key="1">
    <source>
        <dbReference type="ARBA" id="ARBA00004882"/>
    </source>
</evidence>
<dbReference type="PROSITE" id="PS51747">
    <property type="entry name" value="CYT_DCMP_DEAMINASES_2"/>
    <property type="match status" value="1"/>
</dbReference>
<dbReference type="GO" id="GO:0009231">
    <property type="term" value="P:riboflavin biosynthetic process"/>
    <property type="evidence" value="ECO:0007669"/>
    <property type="project" value="UniProtKB-UniPathway"/>
</dbReference>
<dbReference type="InterPro" id="IPR002125">
    <property type="entry name" value="CMP_dCMP_dom"/>
</dbReference>
<dbReference type="CDD" id="cd01284">
    <property type="entry name" value="Riboflavin_deaminase-reductase"/>
    <property type="match status" value="1"/>
</dbReference>
<protein>
    <recommendedName>
        <fullName evidence="7">CMP/dCMP-type deaminase domain-containing protein</fullName>
    </recommendedName>
</protein>
<dbReference type="Pfam" id="PF01872">
    <property type="entry name" value="RibD_C"/>
    <property type="match status" value="1"/>
</dbReference>
<organism evidence="8">
    <name type="scientific">marine metagenome</name>
    <dbReference type="NCBI Taxonomy" id="408172"/>
    <lineage>
        <taxon>unclassified sequences</taxon>
        <taxon>metagenomes</taxon>
        <taxon>ecological metagenomes</taxon>
    </lineage>
</organism>
<evidence type="ECO:0000256" key="5">
    <source>
        <dbReference type="ARBA" id="ARBA00022833"/>
    </source>
</evidence>